<feature type="compositionally biased region" description="Gly residues" evidence="1">
    <location>
        <begin position="126"/>
        <end position="141"/>
    </location>
</feature>
<dbReference type="EMBL" id="HBGE01088248">
    <property type="protein sequence ID" value="CAD9175776.1"/>
    <property type="molecule type" value="Transcribed_RNA"/>
</dbReference>
<sequence>MFMQRVANLVVLALCLVGLAAAKETGVECAAATCSSNSTTQGSVMLQRSQKRASAHIFESEENSDFCCFYGDSCNACQSASKPGDWCATSKANCESCSPGASMWCSSHGQGAAPGPAPAPPAPTPGHGGHGGGSAGNGHSGNSGNSGNNGKWDGTSMKMTHYWDCSGQGCDAATLQPWNMDKYITPPGYGPQDPADFGGAKYGEKMWLTGAASDALSALMGPDDGCCGGDPNDGGVGGCGKCLLIQNPDSTNPDWTAVVMKKNRCPPWSNGCDKVHMDVAVPGFDNLQYSTANVCGDGSRGDTYIQKHHSAICGGGTPQHCNCWQLPGDTPAQRQIRAGCLLFKEWGWHTGTPHLDYRPVPCPQNFINWVKIGKAFNNLGVIELTEDFDNLTVAASSKQSPAAKQSPLQPPAPRLPLDKLGGLVAAGLVVGGLSLGVRMRRKRRVGTLLPVDADEEGKSALQE</sequence>
<proteinExistence type="predicted"/>
<evidence type="ECO:0000313" key="4">
    <source>
        <dbReference type="EMBL" id="CAD9175776.1"/>
    </source>
</evidence>
<keyword evidence="2" id="KW-1133">Transmembrane helix</keyword>
<accession>A0A7S1RTP6</accession>
<feature type="signal peptide" evidence="3">
    <location>
        <begin position="1"/>
        <end position="22"/>
    </location>
</feature>
<evidence type="ECO:0008006" key="5">
    <source>
        <dbReference type="Google" id="ProtNLM"/>
    </source>
</evidence>
<name>A0A7S1RTP6_ALECA</name>
<evidence type="ECO:0000256" key="1">
    <source>
        <dbReference type="SAM" id="MobiDB-lite"/>
    </source>
</evidence>
<organism evidence="4">
    <name type="scientific">Alexandrium catenella</name>
    <name type="common">Red tide dinoflagellate</name>
    <name type="synonym">Gonyaulax catenella</name>
    <dbReference type="NCBI Taxonomy" id="2925"/>
    <lineage>
        <taxon>Eukaryota</taxon>
        <taxon>Sar</taxon>
        <taxon>Alveolata</taxon>
        <taxon>Dinophyceae</taxon>
        <taxon>Gonyaulacales</taxon>
        <taxon>Pyrocystaceae</taxon>
        <taxon>Alexandrium</taxon>
    </lineage>
</organism>
<evidence type="ECO:0000256" key="2">
    <source>
        <dbReference type="SAM" id="Phobius"/>
    </source>
</evidence>
<dbReference type="InterPro" id="IPR036908">
    <property type="entry name" value="RlpA-like_sf"/>
</dbReference>
<feature type="compositionally biased region" description="Pro residues" evidence="1">
    <location>
        <begin position="115"/>
        <end position="124"/>
    </location>
</feature>
<feature type="chain" id="PRO_5031303895" description="Cellulase" evidence="3">
    <location>
        <begin position="23"/>
        <end position="463"/>
    </location>
</feature>
<protein>
    <recommendedName>
        <fullName evidence="5">Cellulase</fullName>
    </recommendedName>
</protein>
<keyword evidence="2" id="KW-0812">Transmembrane</keyword>
<feature type="transmembrane region" description="Helical" evidence="2">
    <location>
        <begin position="420"/>
        <end position="437"/>
    </location>
</feature>
<keyword evidence="3" id="KW-0732">Signal</keyword>
<reference evidence="4" key="1">
    <citation type="submission" date="2021-01" db="EMBL/GenBank/DDBJ databases">
        <authorList>
            <person name="Corre E."/>
            <person name="Pelletier E."/>
            <person name="Niang G."/>
            <person name="Scheremetjew M."/>
            <person name="Finn R."/>
            <person name="Kale V."/>
            <person name="Holt S."/>
            <person name="Cochrane G."/>
            <person name="Meng A."/>
            <person name="Brown T."/>
            <person name="Cohen L."/>
        </authorList>
    </citation>
    <scope>NUCLEOTIDE SEQUENCE</scope>
    <source>
        <strain evidence="4">OF101</strain>
    </source>
</reference>
<feature type="region of interest" description="Disordered" evidence="1">
    <location>
        <begin position="108"/>
        <end position="152"/>
    </location>
</feature>
<dbReference type="Gene3D" id="2.40.40.10">
    <property type="entry name" value="RlpA-like domain"/>
    <property type="match status" value="1"/>
</dbReference>
<evidence type="ECO:0000256" key="3">
    <source>
        <dbReference type="SAM" id="SignalP"/>
    </source>
</evidence>
<gene>
    <name evidence="4" type="ORF">ACAT0790_LOCUS52545</name>
</gene>
<dbReference type="SUPFAM" id="SSF50685">
    <property type="entry name" value="Barwin-like endoglucanases"/>
    <property type="match status" value="1"/>
</dbReference>
<keyword evidence="2" id="KW-0472">Membrane</keyword>
<dbReference type="AlphaFoldDB" id="A0A7S1RTP6"/>